<dbReference type="OrthoDB" id="3213067at2"/>
<name>A0A1S1Q4W6_9ACTN</name>
<sequence>MDGAVDELEIAWRQLSFGQKVTASLPHLAAQALADGHDSPALRELAGLGVRDDLLARRLLPLVLEELDRDLDRAPGGWGRTVPWETAREQFEAGLVDRTDHALTAVRRDLAEIGGTVGRLTLHWAGSYGDDGEPHLLVGFDGEPCRGGGNPAEPLSGRDLAEWVLSLAANTQEAVMELFLCYWPTCARHRRGLHLHDSYANGDDEGERGEQGWPVWRCRAEGGHLVAPVGGLGTGSPTGA</sequence>
<comment type="caution">
    <text evidence="1">The sequence shown here is derived from an EMBL/GenBank/DDBJ whole genome shotgun (WGS) entry which is preliminary data.</text>
</comment>
<dbReference type="AlphaFoldDB" id="A0A1S1Q4W6"/>
<accession>A0A1S1Q4W6</accession>
<evidence type="ECO:0000313" key="2">
    <source>
        <dbReference type="Proteomes" id="UP000179627"/>
    </source>
</evidence>
<evidence type="ECO:0000313" key="1">
    <source>
        <dbReference type="EMBL" id="OHV28607.1"/>
    </source>
</evidence>
<organism evidence="1 2">
    <name type="scientific">Parafrankia colletiae</name>
    <dbReference type="NCBI Taxonomy" id="573497"/>
    <lineage>
        <taxon>Bacteria</taxon>
        <taxon>Bacillati</taxon>
        <taxon>Actinomycetota</taxon>
        <taxon>Actinomycetes</taxon>
        <taxon>Frankiales</taxon>
        <taxon>Frankiaceae</taxon>
        <taxon>Parafrankia</taxon>
    </lineage>
</organism>
<reference evidence="2" key="1">
    <citation type="submission" date="2016-07" db="EMBL/GenBank/DDBJ databases">
        <title>Sequence Frankia sp. strain CcI1.17.</title>
        <authorList>
            <person name="Ghodhbane-Gtari F."/>
            <person name="Swanson E."/>
            <person name="Gueddou A."/>
            <person name="Morris K."/>
            <person name="Hezbri K."/>
            <person name="Ktari A."/>
            <person name="Nouioui I."/>
            <person name="Abebe-Akele F."/>
            <person name="Simpson S."/>
            <person name="Thomas K."/>
            <person name="Gtari M."/>
            <person name="Tisa L.S."/>
            <person name="Hurst S."/>
        </authorList>
    </citation>
    <scope>NUCLEOTIDE SEQUENCE [LARGE SCALE GENOMIC DNA]</scope>
    <source>
        <strain evidence="2">Cc1.17</strain>
    </source>
</reference>
<protein>
    <submittedName>
        <fullName evidence="1">Uncharacterized protein</fullName>
    </submittedName>
</protein>
<gene>
    <name evidence="1" type="ORF">CC117_30355</name>
</gene>
<dbReference type="EMBL" id="MBLM01000176">
    <property type="protein sequence ID" value="OHV28607.1"/>
    <property type="molecule type" value="Genomic_DNA"/>
</dbReference>
<proteinExistence type="predicted"/>
<dbReference type="Proteomes" id="UP000179627">
    <property type="component" value="Unassembled WGS sequence"/>
</dbReference>
<keyword evidence="2" id="KW-1185">Reference proteome</keyword>